<dbReference type="InterPro" id="IPR011650">
    <property type="entry name" value="Peptidase_M20_dimer"/>
</dbReference>
<organism evidence="5 6">
    <name type="scientific">Sedimentitalea nanhaiensis</name>
    <dbReference type="NCBI Taxonomy" id="999627"/>
    <lineage>
        <taxon>Bacteria</taxon>
        <taxon>Pseudomonadati</taxon>
        <taxon>Pseudomonadota</taxon>
        <taxon>Alphaproteobacteria</taxon>
        <taxon>Rhodobacterales</taxon>
        <taxon>Paracoccaceae</taxon>
        <taxon>Sedimentitalea</taxon>
    </lineage>
</organism>
<dbReference type="STRING" id="999627.SAMN05216236_13249"/>
<dbReference type="RefSeq" id="WP_027262580.1">
    <property type="nucleotide sequence ID" value="NZ_FPAW01000032.1"/>
</dbReference>
<keyword evidence="2" id="KW-0378">Hydrolase</keyword>
<dbReference type="GO" id="GO:0006526">
    <property type="term" value="P:L-arginine biosynthetic process"/>
    <property type="evidence" value="ECO:0007669"/>
    <property type="project" value="InterPro"/>
</dbReference>
<evidence type="ECO:0000256" key="2">
    <source>
        <dbReference type="ARBA" id="ARBA00022801"/>
    </source>
</evidence>
<dbReference type="OrthoDB" id="9809784at2"/>
<sequence length="392" mass="41940">MNTHLPDTIDLLEKLIAHPTVSADSNLTMIAELATRLENCGARVDLFQNEGGAKANLFATLGPDQPGGVVLSGHTDVVPVTDQDWNSDPFTLHRNGNRLHGRGSCDMKGFIAAATVMAREFATLDLRKPVHFSYTYDEEVGCLGARALVPELQRCGVQPAMAIIGEPTGMRVIEGHKGCCEYTARFTGLEGHGSSPQRGVNAAEYAARYVNALLQLRGELMLRAPADSRFEPPWTTLNVGRISGGVAHNVIAGKAEVDWEMRPVQDDDAAFVKSSMARVVEQDLLPMMRAVHPSANIVTKVIGEVIGLEVMPQNAARDLVASLVGASGADVVPFGTEAGLFQQMGMSVAVCGPGLIDQAHKPDEFVSLDQLSLCLDMLQRLGRSTALTSIGS</sequence>
<keyword evidence="6" id="KW-1185">Reference proteome</keyword>
<dbReference type="GO" id="GO:0046872">
    <property type="term" value="F:metal ion binding"/>
    <property type="evidence" value="ECO:0007669"/>
    <property type="project" value="UniProtKB-KW"/>
</dbReference>
<proteinExistence type="predicted"/>
<gene>
    <name evidence="5" type="ORF">SAMN05216236_13249</name>
</gene>
<dbReference type="InterPro" id="IPR036264">
    <property type="entry name" value="Bact_exopeptidase_dim_dom"/>
</dbReference>
<dbReference type="AlphaFoldDB" id="A0A1I7DQT9"/>
<dbReference type="NCBIfam" id="TIGR01892">
    <property type="entry name" value="AcOrn-deacetyl"/>
    <property type="match status" value="1"/>
</dbReference>
<dbReference type="CDD" id="cd03894">
    <property type="entry name" value="M20_ArgE"/>
    <property type="match status" value="1"/>
</dbReference>
<accession>A0A1I7DQT9</accession>
<evidence type="ECO:0000313" key="5">
    <source>
        <dbReference type="EMBL" id="SFU14047.1"/>
    </source>
</evidence>
<dbReference type="Pfam" id="PF01546">
    <property type="entry name" value="Peptidase_M20"/>
    <property type="match status" value="1"/>
</dbReference>
<dbReference type="SUPFAM" id="SSF53187">
    <property type="entry name" value="Zn-dependent exopeptidases"/>
    <property type="match status" value="1"/>
</dbReference>
<evidence type="ECO:0000313" key="6">
    <source>
        <dbReference type="Proteomes" id="UP000182466"/>
    </source>
</evidence>
<evidence type="ECO:0000259" key="4">
    <source>
        <dbReference type="Pfam" id="PF07687"/>
    </source>
</evidence>
<dbReference type="Gene3D" id="3.30.70.360">
    <property type="match status" value="1"/>
</dbReference>
<dbReference type="eggNOG" id="COG0624">
    <property type="taxonomic scope" value="Bacteria"/>
</dbReference>
<evidence type="ECO:0000256" key="1">
    <source>
        <dbReference type="ARBA" id="ARBA00022723"/>
    </source>
</evidence>
<name>A0A1I7DQT9_9RHOB</name>
<dbReference type="GO" id="GO:0008777">
    <property type="term" value="F:acetylornithine deacetylase activity"/>
    <property type="evidence" value="ECO:0007669"/>
    <property type="project" value="TreeGrafter"/>
</dbReference>
<dbReference type="PANTHER" id="PTHR43808">
    <property type="entry name" value="ACETYLORNITHINE DEACETYLASE"/>
    <property type="match status" value="1"/>
</dbReference>
<dbReference type="Gene3D" id="3.40.630.10">
    <property type="entry name" value="Zn peptidases"/>
    <property type="match status" value="1"/>
</dbReference>
<dbReference type="SUPFAM" id="SSF55031">
    <property type="entry name" value="Bacterial exopeptidase dimerisation domain"/>
    <property type="match status" value="1"/>
</dbReference>
<feature type="domain" description="Peptidase M20 dimerisation" evidence="4">
    <location>
        <begin position="175"/>
        <end position="285"/>
    </location>
</feature>
<dbReference type="Pfam" id="PF07687">
    <property type="entry name" value="M20_dimer"/>
    <property type="match status" value="1"/>
</dbReference>
<keyword evidence="1" id="KW-0479">Metal-binding</keyword>
<dbReference type="Proteomes" id="UP000182466">
    <property type="component" value="Unassembled WGS sequence"/>
</dbReference>
<dbReference type="InterPro" id="IPR010169">
    <property type="entry name" value="AcOrn-deacetyl"/>
</dbReference>
<keyword evidence="3" id="KW-0170">Cobalt</keyword>
<evidence type="ECO:0000256" key="3">
    <source>
        <dbReference type="ARBA" id="ARBA00023285"/>
    </source>
</evidence>
<dbReference type="EMBL" id="FPAW01000032">
    <property type="protein sequence ID" value="SFU14047.1"/>
    <property type="molecule type" value="Genomic_DNA"/>
</dbReference>
<dbReference type="InterPro" id="IPR002933">
    <property type="entry name" value="Peptidase_M20"/>
</dbReference>
<reference evidence="5 6" key="1">
    <citation type="submission" date="2016-10" db="EMBL/GenBank/DDBJ databases">
        <authorList>
            <person name="de Groot N.N."/>
        </authorList>
    </citation>
    <scope>NUCLEOTIDE SEQUENCE [LARGE SCALE GENOMIC DNA]</scope>
    <source>
        <strain evidence="5 6">CGMCC 1.10959</strain>
    </source>
</reference>
<protein>
    <submittedName>
        <fullName evidence="5">Acetylornithine deacetylase</fullName>
    </submittedName>
</protein>
<dbReference type="InterPro" id="IPR050072">
    <property type="entry name" value="Peptidase_M20A"/>
</dbReference>
<dbReference type="NCBIfam" id="NF005710">
    <property type="entry name" value="PRK07522.1"/>
    <property type="match status" value="1"/>
</dbReference>
<dbReference type="PANTHER" id="PTHR43808:SF31">
    <property type="entry name" value="N-ACETYL-L-CITRULLINE DEACETYLASE"/>
    <property type="match status" value="1"/>
</dbReference>